<dbReference type="Pfam" id="PF01381">
    <property type="entry name" value="HTH_3"/>
    <property type="match status" value="1"/>
</dbReference>
<evidence type="ECO:0000313" key="2">
    <source>
        <dbReference type="EMBL" id="ARU62683.1"/>
    </source>
</evidence>
<dbReference type="GO" id="GO:0003677">
    <property type="term" value="F:DNA binding"/>
    <property type="evidence" value="ECO:0007669"/>
    <property type="project" value="InterPro"/>
</dbReference>
<dbReference type="Gene3D" id="1.25.40.10">
    <property type="entry name" value="Tetratricopeptide repeat domain"/>
    <property type="match status" value="1"/>
</dbReference>
<dbReference type="InterPro" id="IPR011990">
    <property type="entry name" value="TPR-like_helical_dom_sf"/>
</dbReference>
<accession>A0A1Y0ITG5</accession>
<dbReference type="PROSITE" id="PS50943">
    <property type="entry name" value="HTH_CROC1"/>
    <property type="match status" value="1"/>
</dbReference>
<keyword evidence="3" id="KW-1185">Reference proteome</keyword>
<reference evidence="3" key="1">
    <citation type="submission" date="2017-05" db="EMBL/GenBank/DDBJ databases">
        <authorList>
            <person name="Sung H."/>
        </authorList>
    </citation>
    <scope>NUCLEOTIDE SEQUENCE [LARGE SCALE GENOMIC DNA]</scope>
    <source>
        <strain evidence="3">AR23208</strain>
    </source>
</reference>
<feature type="domain" description="HTH cro/C1-type" evidence="1">
    <location>
        <begin position="27"/>
        <end position="74"/>
    </location>
</feature>
<evidence type="ECO:0000259" key="1">
    <source>
        <dbReference type="PROSITE" id="PS50943"/>
    </source>
</evidence>
<evidence type="ECO:0000313" key="3">
    <source>
        <dbReference type="Proteomes" id="UP000195437"/>
    </source>
</evidence>
<dbReference type="InterPro" id="IPR010982">
    <property type="entry name" value="Lambda_DNA-bd_dom_sf"/>
</dbReference>
<dbReference type="AlphaFoldDB" id="A0A1Y0ITG5"/>
<dbReference type="SUPFAM" id="SSF47413">
    <property type="entry name" value="lambda repressor-like DNA-binding domains"/>
    <property type="match status" value="1"/>
</dbReference>
<dbReference type="CDD" id="cd00093">
    <property type="entry name" value="HTH_XRE"/>
    <property type="match status" value="1"/>
</dbReference>
<sequence>MKNILIVHVILIYRITIGELSCDGQVIKELRLALGLKQEALPDGICVQGQLSKIEKGEYIPTSSTHYELARRLGGAWT</sequence>
<proteinExistence type="predicted"/>
<dbReference type="KEGG" id="tum:CBW65_18150"/>
<organism evidence="2 3">
    <name type="scientific">Tumebacillus avium</name>
    <dbReference type="NCBI Taxonomy" id="1903704"/>
    <lineage>
        <taxon>Bacteria</taxon>
        <taxon>Bacillati</taxon>
        <taxon>Bacillota</taxon>
        <taxon>Bacilli</taxon>
        <taxon>Bacillales</taxon>
        <taxon>Alicyclobacillaceae</taxon>
        <taxon>Tumebacillus</taxon>
    </lineage>
</organism>
<protein>
    <recommendedName>
        <fullName evidence="1">HTH cro/C1-type domain-containing protein</fullName>
    </recommendedName>
</protein>
<dbReference type="EMBL" id="CP021434">
    <property type="protein sequence ID" value="ARU62683.1"/>
    <property type="molecule type" value="Genomic_DNA"/>
</dbReference>
<name>A0A1Y0ITG5_9BACL</name>
<gene>
    <name evidence="2" type="ORF">CBW65_18150</name>
</gene>
<dbReference type="InterPro" id="IPR001387">
    <property type="entry name" value="Cro/C1-type_HTH"/>
</dbReference>
<dbReference type="Proteomes" id="UP000195437">
    <property type="component" value="Chromosome"/>
</dbReference>